<feature type="compositionally biased region" description="Low complexity" evidence="1">
    <location>
        <begin position="59"/>
        <end position="77"/>
    </location>
</feature>
<name>A0AA38IJC5_9CUCU</name>
<reference evidence="2" key="1">
    <citation type="journal article" date="2023" name="G3 (Bethesda)">
        <title>Whole genome assemblies of Zophobas morio and Tenebrio molitor.</title>
        <authorList>
            <person name="Kaur S."/>
            <person name="Stinson S.A."/>
            <person name="diCenzo G.C."/>
        </authorList>
    </citation>
    <scope>NUCLEOTIDE SEQUENCE</scope>
    <source>
        <strain evidence="2">QUZm001</strain>
    </source>
</reference>
<dbReference type="EMBL" id="JALNTZ010000004">
    <property type="protein sequence ID" value="KAJ3655151.1"/>
    <property type="molecule type" value="Genomic_DNA"/>
</dbReference>
<evidence type="ECO:0000313" key="2">
    <source>
        <dbReference type="EMBL" id="KAJ3655151.1"/>
    </source>
</evidence>
<evidence type="ECO:0000313" key="3">
    <source>
        <dbReference type="Proteomes" id="UP001168821"/>
    </source>
</evidence>
<proteinExistence type="predicted"/>
<comment type="caution">
    <text evidence="2">The sequence shown here is derived from an EMBL/GenBank/DDBJ whole genome shotgun (WGS) entry which is preliminary data.</text>
</comment>
<organism evidence="2 3">
    <name type="scientific">Zophobas morio</name>
    <dbReference type="NCBI Taxonomy" id="2755281"/>
    <lineage>
        <taxon>Eukaryota</taxon>
        <taxon>Metazoa</taxon>
        <taxon>Ecdysozoa</taxon>
        <taxon>Arthropoda</taxon>
        <taxon>Hexapoda</taxon>
        <taxon>Insecta</taxon>
        <taxon>Pterygota</taxon>
        <taxon>Neoptera</taxon>
        <taxon>Endopterygota</taxon>
        <taxon>Coleoptera</taxon>
        <taxon>Polyphaga</taxon>
        <taxon>Cucujiformia</taxon>
        <taxon>Tenebrionidae</taxon>
        <taxon>Zophobas</taxon>
    </lineage>
</organism>
<dbReference type="Proteomes" id="UP001168821">
    <property type="component" value="Unassembled WGS sequence"/>
</dbReference>
<accession>A0AA38IJC5</accession>
<protein>
    <submittedName>
        <fullName evidence="2">Uncharacterized protein</fullName>
    </submittedName>
</protein>
<gene>
    <name evidence="2" type="ORF">Zmor_014289</name>
</gene>
<dbReference type="AlphaFoldDB" id="A0AA38IJC5"/>
<sequence length="77" mass="8390">MVPPLRSFMLLSGNLHKLFLGESLRGDPLVFKAPLEDVTMAWNSNDGDGNQPRIDGQGTATTETTTNHESTAPVHRT</sequence>
<evidence type="ECO:0000256" key="1">
    <source>
        <dbReference type="SAM" id="MobiDB-lite"/>
    </source>
</evidence>
<feature type="region of interest" description="Disordered" evidence="1">
    <location>
        <begin position="42"/>
        <end position="77"/>
    </location>
</feature>
<keyword evidence="3" id="KW-1185">Reference proteome</keyword>